<sequence>MKPWRLSISMLCGRVSRVEVVALRCCGYCARIVFRAGNVQVLEYAPGQPLWPELALLKARLRRCGVRQARLLQPESHDEIIGRPKLLEADPGLWLALK</sequence>
<dbReference type="RefSeq" id="WP_322949728.1">
    <property type="nucleotide sequence ID" value="NZ_JAYEET010000042.1"/>
</dbReference>
<evidence type="ECO:0000313" key="1">
    <source>
        <dbReference type="EMBL" id="MEA1606967.1"/>
    </source>
</evidence>
<dbReference type="Proteomes" id="UP001292571">
    <property type="component" value="Unassembled WGS sequence"/>
</dbReference>
<dbReference type="EMBL" id="JAYEET010000042">
    <property type="protein sequence ID" value="MEA1606967.1"/>
    <property type="molecule type" value="Genomic_DNA"/>
</dbReference>
<keyword evidence="2" id="KW-1185">Reference proteome</keyword>
<proteinExistence type="predicted"/>
<comment type="caution">
    <text evidence="1">The sequence shown here is derived from an EMBL/GenBank/DDBJ whole genome shotgun (WGS) entry which is preliminary data.</text>
</comment>
<organism evidence="1 2">
    <name type="scientific">Pseudomonas spirodelae</name>
    <dbReference type="NCBI Taxonomy" id="3101751"/>
    <lineage>
        <taxon>Bacteria</taxon>
        <taxon>Pseudomonadati</taxon>
        <taxon>Pseudomonadota</taxon>
        <taxon>Gammaproteobacteria</taxon>
        <taxon>Pseudomonadales</taxon>
        <taxon>Pseudomonadaceae</taxon>
        <taxon>Pseudomonas</taxon>
    </lineage>
</organism>
<evidence type="ECO:0000313" key="2">
    <source>
        <dbReference type="Proteomes" id="UP001292571"/>
    </source>
</evidence>
<accession>A0ABU5PBD4</accession>
<gene>
    <name evidence="1" type="ORF">SOP97_14270</name>
</gene>
<protein>
    <submittedName>
        <fullName evidence="1">Uncharacterized protein</fullName>
    </submittedName>
</protein>
<name>A0ABU5PBD4_9PSED</name>
<reference evidence="1 2" key="1">
    <citation type="submission" date="2023-12" db="EMBL/GenBank/DDBJ databases">
        <title>Pseudomonas sp. T5W1.</title>
        <authorList>
            <person name="Maltman C."/>
        </authorList>
    </citation>
    <scope>NUCLEOTIDE SEQUENCE [LARGE SCALE GENOMIC DNA]</scope>
    <source>
        <strain evidence="1 2">T5W1</strain>
    </source>
</reference>